<accession>A0AA45AP04</accession>
<dbReference type="Proteomes" id="UP000236305">
    <property type="component" value="Unassembled WGS sequence"/>
</dbReference>
<dbReference type="EMBL" id="MPSH01000005">
    <property type="protein sequence ID" value="PNH34661.1"/>
    <property type="molecule type" value="Genomic_DNA"/>
</dbReference>
<evidence type="ECO:0000313" key="4">
    <source>
        <dbReference type="Proteomes" id="UP000236305"/>
    </source>
</evidence>
<feature type="region of interest" description="Disordered" evidence="1">
    <location>
        <begin position="89"/>
        <end position="111"/>
    </location>
</feature>
<organism evidence="3 4">
    <name type="scientific">Verticillium dahliae</name>
    <name type="common">Verticillium wilt</name>
    <dbReference type="NCBI Taxonomy" id="27337"/>
    <lineage>
        <taxon>Eukaryota</taxon>
        <taxon>Fungi</taxon>
        <taxon>Dikarya</taxon>
        <taxon>Ascomycota</taxon>
        <taxon>Pezizomycotina</taxon>
        <taxon>Sordariomycetes</taxon>
        <taxon>Hypocreomycetidae</taxon>
        <taxon>Glomerellales</taxon>
        <taxon>Plectosphaerellaceae</taxon>
        <taxon>Verticillium</taxon>
    </lineage>
</organism>
<reference evidence="3 4" key="1">
    <citation type="submission" date="2017-12" db="EMBL/GenBank/DDBJ databases">
        <title>Comparative genomics yields insights into virulence evolution of Verticillium dahliae.</title>
        <authorList>
            <person name="Fan R."/>
            <person name="Armitage A.D."/>
            <person name="Cascant-Lopez E."/>
            <person name="Sobczyk M."/>
            <person name="Cockerton H.M."/>
            <person name="Harrison R.J."/>
        </authorList>
    </citation>
    <scope>NUCLEOTIDE SEQUENCE [LARGE SCALE GENOMIC DNA]</scope>
    <source>
        <strain evidence="3 4">12008</strain>
    </source>
</reference>
<evidence type="ECO:0000256" key="1">
    <source>
        <dbReference type="SAM" id="MobiDB-lite"/>
    </source>
</evidence>
<feature type="signal peptide" evidence="2">
    <location>
        <begin position="1"/>
        <end position="23"/>
    </location>
</feature>
<name>A0AA45AP04_VERDA</name>
<proteinExistence type="predicted"/>
<evidence type="ECO:0000256" key="2">
    <source>
        <dbReference type="SAM" id="SignalP"/>
    </source>
</evidence>
<evidence type="ECO:0000313" key="3">
    <source>
        <dbReference type="EMBL" id="PNH34661.1"/>
    </source>
</evidence>
<gene>
    <name evidence="3" type="ORF">BJF96_g2179</name>
</gene>
<feature type="chain" id="PRO_5041451903" evidence="2">
    <location>
        <begin position="24"/>
        <end position="190"/>
    </location>
</feature>
<comment type="caution">
    <text evidence="3">The sequence shown here is derived from an EMBL/GenBank/DDBJ whole genome shotgun (WGS) entry which is preliminary data.</text>
</comment>
<sequence>MPAATWSDLPNELRWVIFNLALARLLKLLAPWSTSPERRGGLALDLAVYSPSDAKQTSNELSLTAHYAFTAGITLPMKHVRAPRPVRRRRVPGQMQHPRQQTQHCGRHGRRPRTFATVCGPGCPTLFKIIRSHRPVGSASIARLISTCLANLDALHSQRWHCRNASSGDQLYGESLKRLYLFSEAEAETQ</sequence>
<protein>
    <submittedName>
        <fullName evidence="3">Uncharacterized protein</fullName>
    </submittedName>
</protein>
<keyword evidence="2" id="KW-0732">Signal</keyword>
<dbReference type="AlphaFoldDB" id="A0AA45AP04"/>